<feature type="disulfide bond" evidence="1">
    <location>
        <begin position="502"/>
        <end position="512"/>
    </location>
</feature>
<accession>A0A8N1S672</accession>
<dbReference type="PANTHER" id="PTHR24047">
    <property type="entry name" value="FI01909P-RELATED"/>
    <property type="match status" value="1"/>
</dbReference>
<dbReference type="PROSITE" id="PS00022">
    <property type="entry name" value="EGF_1"/>
    <property type="match status" value="2"/>
</dbReference>
<dbReference type="SUPFAM" id="SSF57184">
    <property type="entry name" value="Growth factor receptor domain"/>
    <property type="match status" value="1"/>
</dbReference>
<dbReference type="OrthoDB" id="409374at2759"/>
<keyword evidence="4" id="KW-1185">Reference proteome</keyword>
<keyword evidence="2" id="KW-0472">Membrane</keyword>
<feature type="domain" description="EGF-like" evidence="3">
    <location>
        <begin position="499"/>
        <end position="531"/>
    </location>
</feature>
<evidence type="ECO:0000313" key="4">
    <source>
        <dbReference type="Proteomes" id="UP000504615"/>
    </source>
</evidence>
<feature type="transmembrane region" description="Helical" evidence="2">
    <location>
        <begin position="1326"/>
        <end position="1346"/>
    </location>
</feature>
<feature type="disulfide bond" evidence="1">
    <location>
        <begin position="521"/>
        <end position="530"/>
    </location>
</feature>
<dbReference type="PANTHER" id="PTHR24047:SF32">
    <property type="entry name" value="FI01909P-RELATED"/>
    <property type="match status" value="1"/>
</dbReference>
<feature type="disulfide bond" evidence="1">
    <location>
        <begin position="1224"/>
        <end position="1233"/>
    </location>
</feature>
<feature type="domain" description="EGF-like" evidence="3">
    <location>
        <begin position="1199"/>
        <end position="1234"/>
    </location>
</feature>
<name>A0A8N1S672_9HYME</name>
<dbReference type="RefSeq" id="XP_025074236.1">
    <property type="nucleotide sequence ID" value="XM_025218451.1"/>
</dbReference>
<dbReference type="InterPro" id="IPR000742">
    <property type="entry name" value="EGF"/>
</dbReference>
<proteinExistence type="predicted"/>
<dbReference type="Pfam" id="PF02363">
    <property type="entry name" value="C_tripleX"/>
    <property type="match status" value="30"/>
</dbReference>
<feature type="disulfide bond" evidence="1">
    <location>
        <begin position="1202"/>
        <end position="1212"/>
    </location>
</feature>
<dbReference type="PROSITE" id="PS01186">
    <property type="entry name" value="EGF_2"/>
    <property type="match status" value="2"/>
</dbReference>
<gene>
    <name evidence="5" type="primary">LOC105427971</name>
</gene>
<keyword evidence="1" id="KW-1015">Disulfide bond</keyword>
<dbReference type="InterPro" id="IPR053255">
    <property type="entry name" value="EGF-like_domain"/>
</dbReference>
<keyword evidence="2" id="KW-1133">Transmembrane helix</keyword>
<evidence type="ECO:0000313" key="5">
    <source>
        <dbReference type="RefSeq" id="XP_025074236.1"/>
    </source>
</evidence>
<sequence length="1818" mass="202354">MIIDNDNKFMTCEPVCKEECVHGKCTDPVAPCTCDDGYKLEGNSAFICSPICNPGCSSHGKCTAPNVCTCNEGYSLKPPNICQPICSQACVRGTCTAPETCSCNTGYGLLENSKYICEPICEKACLNGKCTAPGVCTCNEGFRLSDNETEKHICKPHCEISCGPSGVCIAPDVCNCFKGFHPNKTQIITNSTHYTWNDWVCKPVCETKCINGYCNAPGMCSCNIGYQPSGGNDTSVCVPICNQNCVNGFCSEPETCTCNEGYGPFNSSNICEPICETDCINGHCTAPNECTCNSGYQPTEGNHTSLCEPICNPSCKNGICVQPNKCDCNPGYRLSTSLEANTCDPICHPACETNGICKAPDLCVCEDGYRMVFYEEGSVPFKCEPICSVECGNGVCTAPDVCTCFDDYQRAETGGCEPFCSICVNGTCVAPEVCECDDGYSLQEEDFNSEVEKSIVPENGTKNGSKCVPRCESCDNGDCVAPGECRCRKGFVKFEGICVLACPHGCDTHGECIDEHRICECHYGWTGLRCDRPIFCVSILNDEGNRTEPLTIIKECNTTIEYVFINNPVCPECTKKYINNETLCFEMFVNGTKDEKQIGCLMTKECHALSSPYKDEEKIIILTSGIIVGFGILFLAITIIYLLLRKDPDRQMDLGNIPIIYKENTLTMQGLNESNETIALPEYYIGQLEHLGNMHNRMKDCTKLYSQKVPEIYKRNKISEEPDTHEIRYHVRWTIEHKCCEGYVQSDSQTCVPYCSQSCENGICEKPNVCVCNEGYLKSIDANGKESCIPVCSNDCINGTCIAPELCSCNENYWLDSDGFTCRPNCNTECEKNYGYCAEPNVCTCRSNYRRIGNDSSPFMCEPVCAVPCKNGHCMAPNVCQCANGYEPDEYDPIFTCKPKCDKPCNGGTCTSPGTCTCDRGYKLVNESFCEPICSEPCQMGTCVAPEICRCNENYQLRENSKYVCESMCKNKCGNGTCIYGRCFCNREYFLNYTTGTCESYCLTHCKPNGTCNSDDTCSCPDGYSTNFETLKYFHLRKLLMKEEDRNFCEPVCDFKCIKGKCTAPNVCTCNDGYLPSWTEPQNNSDNRICTEFRPCNALSCKVNERCDISGSCVCNHGYVKNVFGEGCIPSCTPSCINSNCTEPNRCTCNDGFTPRNESFCEPICKRGCQNGDCISPDHCICHKDFVQNVYNDSGPYCISPCTRNCTEHGECVIDHNLDYKCECHFGWTGEDCDQSSMCVTMMTYDHGDVNRITIRNDTNNTIMQILKSAPNCYQCDSSLNKDTLCYMVHSDKDNTTSVGCLLSTELPCYIVMTRHYKGSIISTKIVWPFVSIAILLIIGLTVAAFPANTDGSTERQIASSRKRTCTRMKEPETTDLETVLRLTFDELRLLRDERTTQQHRRADCLQSNQQRKLMQHSEEQHISDQSFPKFTNLQILYHEDGLGFKFNSDSVSTWHVDATEIPEFFFKDLPEFKNISYRMKDCTQLYSQKVPEILDEPGIYQRIEYRIRWTIRHKCCEGYVQSGSQTCVPHCSQSCENGICEKPNVCICNEGYRKSIDTNGKESCIPVCSNDCINGTCIAPELCSCNENYWLDSDGFTCRPNCNTECEKNYGYCAEPNVCTCRSNYRRVGNDSSPFMCEPVCDLPCKNGHCVAPNVCQCASGYHVDKFDPVFTCSPMCDKPCNGGTCTSPGTCTCDQGYKLVNGSFCEPICSEPCQMGTCVAPEICKCKEGYKLRENSKYVCESMCKNKCGNGTCIYGRCFCDREYFLNYTTGTCESYCLTHCKPNGTCNSDGTCSCPDGYSTNFENFEIFPFATNYW</sequence>
<evidence type="ECO:0000256" key="1">
    <source>
        <dbReference type="PROSITE-ProRule" id="PRU00076"/>
    </source>
</evidence>
<feature type="transmembrane region" description="Helical" evidence="2">
    <location>
        <begin position="619"/>
        <end position="644"/>
    </location>
</feature>
<dbReference type="PROSITE" id="PS50026">
    <property type="entry name" value="EGF_3"/>
    <property type="match status" value="2"/>
</dbReference>
<keyword evidence="1" id="KW-0245">EGF-like domain</keyword>
<organism evidence="4 5">
    <name type="scientific">Pogonomyrmex barbatus</name>
    <name type="common">red harvester ant</name>
    <dbReference type="NCBI Taxonomy" id="144034"/>
    <lineage>
        <taxon>Eukaryota</taxon>
        <taxon>Metazoa</taxon>
        <taxon>Ecdysozoa</taxon>
        <taxon>Arthropoda</taxon>
        <taxon>Hexapoda</taxon>
        <taxon>Insecta</taxon>
        <taxon>Pterygota</taxon>
        <taxon>Neoptera</taxon>
        <taxon>Endopterygota</taxon>
        <taxon>Hymenoptera</taxon>
        <taxon>Apocrita</taxon>
        <taxon>Aculeata</taxon>
        <taxon>Formicoidea</taxon>
        <taxon>Formicidae</taxon>
        <taxon>Myrmicinae</taxon>
        <taxon>Pogonomyrmex</taxon>
    </lineage>
</organism>
<dbReference type="InterPro" id="IPR003341">
    <property type="entry name" value="Cys_rich_tripleX"/>
</dbReference>
<dbReference type="Proteomes" id="UP000504615">
    <property type="component" value="Unplaced"/>
</dbReference>
<dbReference type="SMART" id="SM00181">
    <property type="entry name" value="EGF"/>
    <property type="match status" value="35"/>
</dbReference>
<reference evidence="5" key="1">
    <citation type="submission" date="2025-08" db="UniProtKB">
        <authorList>
            <consortium name="RefSeq"/>
        </authorList>
    </citation>
    <scope>IDENTIFICATION</scope>
</reference>
<protein>
    <submittedName>
        <fullName evidence="5">Fibrillin-2</fullName>
    </submittedName>
</protein>
<dbReference type="Gene3D" id="2.10.25.10">
    <property type="entry name" value="Laminin"/>
    <property type="match status" value="25"/>
</dbReference>
<evidence type="ECO:0000256" key="2">
    <source>
        <dbReference type="SAM" id="Phobius"/>
    </source>
</evidence>
<comment type="caution">
    <text evidence="1">Lacks conserved residue(s) required for the propagation of feature annotation.</text>
</comment>
<dbReference type="InterPro" id="IPR009030">
    <property type="entry name" value="Growth_fac_rcpt_cys_sf"/>
</dbReference>
<keyword evidence="2" id="KW-0812">Transmembrane</keyword>
<evidence type="ECO:0000259" key="3">
    <source>
        <dbReference type="PROSITE" id="PS50026"/>
    </source>
</evidence>
<dbReference type="GeneID" id="105427971"/>